<keyword evidence="4" id="KW-1185">Reference proteome</keyword>
<keyword evidence="1" id="KW-0732">Signal</keyword>
<accession>C7PZZ5</accession>
<dbReference type="STRING" id="479433.Caci_6642"/>
<keyword evidence="3" id="KW-0430">Lectin</keyword>
<feature type="domain" description="Bulb-type lectin" evidence="2">
    <location>
        <begin position="59"/>
        <end position="165"/>
    </location>
</feature>
<dbReference type="EMBL" id="CP001700">
    <property type="protein sequence ID" value="ACU75488.1"/>
    <property type="molecule type" value="Genomic_DNA"/>
</dbReference>
<dbReference type="InterPro" id="IPR001480">
    <property type="entry name" value="Bulb-type_lectin_dom"/>
</dbReference>
<dbReference type="SUPFAM" id="SSF51110">
    <property type="entry name" value="alpha-D-mannose-specific plant lectins"/>
    <property type="match status" value="1"/>
</dbReference>
<dbReference type="AlphaFoldDB" id="C7PZZ5"/>
<gene>
    <name evidence="3" type="ordered locus">Caci_6642</name>
</gene>
<dbReference type="InParanoid" id="C7PZZ5"/>
<organism evidence="3 4">
    <name type="scientific">Catenulispora acidiphila (strain DSM 44928 / JCM 14897 / NBRC 102108 / NRRL B-24433 / ID139908)</name>
    <dbReference type="NCBI Taxonomy" id="479433"/>
    <lineage>
        <taxon>Bacteria</taxon>
        <taxon>Bacillati</taxon>
        <taxon>Actinomycetota</taxon>
        <taxon>Actinomycetes</taxon>
        <taxon>Catenulisporales</taxon>
        <taxon>Catenulisporaceae</taxon>
        <taxon>Catenulispora</taxon>
    </lineage>
</organism>
<evidence type="ECO:0000259" key="2">
    <source>
        <dbReference type="PROSITE" id="PS50927"/>
    </source>
</evidence>
<reference evidence="3 4" key="1">
    <citation type="journal article" date="2009" name="Stand. Genomic Sci.">
        <title>Complete genome sequence of Catenulispora acidiphila type strain (ID 139908).</title>
        <authorList>
            <person name="Copeland A."/>
            <person name="Lapidus A."/>
            <person name="Glavina Del Rio T."/>
            <person name="Nolan M."/>
            <person name="Lucas S."/>
            <person name="Chen F."/>
            <person name="Tice H."/>
            <person name="Cheng J.F."/>
            <person name="Bruce D."/>
            <person name="Goodwin L."/>
            <person name="Pitluck S."/>
            <person name="Mikhailova N."/>
            <person name="Pati A."/>
            <person name="Ivanova N."/>
            <person name="Mavromatis K."/>
            <person name="Chen A."/>
            <person name="Palaniappan K."/>
            <person name="Chain P."/>
            <person name="Land M."/>
            <person name="Hauser L."/>
            <person name="Chang Y.J."/>
            <person name="Jeffries C.D."/>
            <person name="Chertkov O."/>
            <person name="Brettin T."/>
            <person name="Detter J.C."/>
            <person name="Han C."/>
            <person name="Ali Z."/>
            <person name="Tindall B.J."/>
            <person name="Goker M."/>
            <person name="Bristow J."/>
            <person name="Eisen J.A."/>
            <person name="Markowitz V."/>
            <person name="Hugenholtz P."/>
            <person name="Kyrpides N.C."/>
            <person name="Klenk H.P."/>
        </authorList>
    </citation>
    <scope>NUCLEOTIDE SEQUENCE [LARGE SCALE GENOMIC DNA]</scope>
    <source>
        <strain evidence="4">DSM 44928 / JCM 14897 / NBRC 102108 / NRRL B-24433 / ID139908</strain>
    </source>
</reference>
<dbReference type="HOGENOM" id="CLU_1544849_0_0_11"/>
<dbReference type="PROSITE" id="PS50927">
    <property type="entry name" value="BULB_LECTIN"/>
    <property type="match status" value="1"/>
</dbReference>
<proteinExistence type="predicted"/>
<evidence type="ECO:0000313" key="3">
    <source>
        <dbReference type="EMBL" id="ACU75488.1"/>
    </source>
</evidence>
<sequence length="173" mass="18165" precursor="true">MTRITTSRPARRTAQILGALGLLVAGTAPASASATGAAAPHVVTGYPCTSNSSVNVSNFQVADGGKYLEPGQNICVNGYQFIDQRDGNLVIYNAADTALWSSHTAIGSPTTMVFQPDGNFVIYNGTKALWATGTYGHPTDYVCFQTDGNMVVYTNTNSGRTTCTGSSLWASHT</sequence>
<dbReference type="Gene3D" id="2.90.10.10">
    <property type="entry name" value="Bulb-type lectin domain"/>
    <property type="match status" value="2"/>
</dbReference>
<protein>
    <submittedName>
        <fullName evidence="3">Curculin domain protein (Mannose-binding) lectin</fullName>
    </submittedName>
</protein>
<dbReference type="InterPro" id="IPR036426">
    <property type="entry name" value="Bulb-type_lectin_dom_sf"/>
</dbReference>
<feature type="signal peptide" evidence="1">
    <location>
        <begin position="1"/>
        <end position="30"/>
    </location>
</feature>
<feature type="chain" id="PRO_5038957303" evidence="1">
    <location>
        <begin position="31"/>
        <end position="173"/>
    </location>
</feature>
<evidence type="ECO:0000256" key="1">
    <source>
        <dbReference type="SAM" id="SignalP"/>
    </source>
</evidence>
<dbReference type="RefSeq" id="WP_015795217.1">
    <property type="nucleotide sequence ID" value="NC_013131.1"/>
</dbReference>
<dbReference type="GO" id="GO:0030246">
    <property type="term" value="F:carbohydrate binding"/>
    <property type="evidence" value="ECO:0007669"/>
    <property type="project" value="UniProtKB-KW"/>
</dbReference>
<dbReference type="SMART" id="SM00108">
    <property type="entry name" value="B_lectin"/>
    <property type="match status" value="1"/>
</dbReference>
<dbReference type="Proteomes" id="UP000000851">
    <property type="component" value="Chromosome"/>
</dbReference>
<dbReference type="eggNOG" id="COG1520">
    <property type="taxonomic scope" value="Bacteria"/>
</dbReference>
<evidence type="ECO:0000313" key="4">
    <source>
        <dbReference type="Proteomes" id="UP000000851"/>
    </source>
</evidence>
<name>C7PZZ5_CATAD</name>
<dbReference type="KEGG" id="cai:Caci_6642"/>